<protein>
    <submittedName>
        <fullName evidence="6">Uncharacterized protein</fullName>
    </submittedName>
</protein>
<feature type="transmembrane region" description="Helical" evidence="5">
    <location>
        <begin position="80"/>
        <end position="98"/>
    </location>
</feature>
<keyword evidence="2 5" id="KW-0812">Transmembrane</keyword>
<dbReference type="InterPro" id="IPR013604">
    <property type="entry name" value="7TM_chemorcpt"/>
</dbReference>
<keyword evidence="7" id="KW-1185">Reference proteome</keyword>
<evidence type="ECO:0000256" key="4">
    <source>
        <dbReference type="ARBA" id="ARBA00023136"/>
    </source>
</evidence>
<feature type="transmembrane region" description="Helical" evidence="5">
    <location>
        <begin position="200"/>
        <end position="222"/>
    </location>
</feature>
<name>A0A1D1VZB0_RAMVA</name>
<dbReference type="EMBL" id="BDGG01000014">
    <property type="protein sequence ID" value="GAV06727.1"/>
    <property type="molecule type" value="Genomic_DNA"/>
</dbReference>
<organism evidence="6 7">
    <name type="scientific">Ramazzottius varieornatus</name>
    <name type="common">Water bear</name>
    <name type="synonym">Tardigrade</name>
    <dbReference type="NCBI Taxonomy" id="947166"/>
    <lineage>
        <taxon>Eukaryota</taxon>
        <taxon>Metazoa</taxon>
        <taxon>Ecdysozoa</taxon>
        <taxon>Tardigrada</taxon>
        <taxon>Eutardigrada</taxon>
        <taxon>Parachela</taxon>
        <taxon>Hypsibioidea</taxon>
        <taxon>Ramazzottiidae</taxon>
        <taxon>Ramazzottius</taxon>
    </lineage>
</organism>
<evidence type="ECO:0000313" key="7">
    <source>
        <dbReference type="Proteomes" id="UP000186922"/>
    </source>
</evidence>
<evidence type="ECO:0000256" key="2">
    <source>
        <dbReference type="ARBA" id="ARBA00022692"/>
    </source>
</evidence>
<dbReference type="GO" id="GO:0050909">
    <property type="term" value="P:sensory perception of taste"/>
    <property type="evidence" value="ECO:0007669"/>
    <property type="project" value="InterPro"/>
</dbReference>
<keyword evidence="3 5" id="KW-1133">Transmembrane helix</keyword>
<sequence length="285" mass="32045">MTLVDTVIPPANVSSAGSSNGILHVLSVIPYVTISTRGLIILSLLLMKRNELSNLCLEIDRFLAICFPTVSYRRTVLKSLARWSTASCIVTIVVHAVYDTLDDITYYGDIDILTDDLDSSTWRSQKAWHSLVIWVLFSNIPFVLSQQAYLYPVLLATLLNRAIKDLKHDLKAATVRVCETTESDIITEMEVKIWRAKQMAMLRFCGLINDCFSLILFFIYWLDFLTLLGYTSSFTKISSGEPITTYLRLVFNCIVFASYGALIPIPLVCAYENVSCSCPSLAYVE</sequence>
<dbReference type="Proteomes" id="UP000186922">
    <property type="component" value="Unassembled WGS sequence"/>
</dbReference>
<feature type="transmembrane region" description="Helical" evidence="5">
    <location>
        <begin position="249"/>
        <end position="271"/>
    </location>
</feature>
<reference evidence="6 7" key="1">
    <citation type="journal article" date="2016" name="Nat. Commun.">
        <title>Extremotolerant tardigrade genome and improved radiotolerance of human cultured cells by tardigrade-unique protein.</title>
        <authorList>
            <person name="Hashimoto T."/>
            <person name="Horikawa D.D."/>
            <person name="Saito Y."/>
            <person name="Kuwahara H."/>
            <person name="Kozuka-Hata H."/>
            <person name="Shin-I T."/>
            <person name="Minakuchi Y."/>
            <person name="Ohishi K."/>
            <person name="Motoyama A."/>
            <person name="Aizu T."/>
            <person name="Enomoto A."/>
            <person name="Kondo K."/>
            <person name="Tanaka S."/>
            <person name="Hara Y."/>
            <person name="Koshikawa S."/>
            <person name="Sagara H."/>
            <person name="Miura T."/>
            <person name="Yokobori S."/>
            <person name="Miyagawa K."/>
            <person name="Suzuki Y."/>
            <person name="Kubo T."/>
            <person name="Oyama M."/>
            <person name="Kohara Y."/>
            <person name="Fujiyama A."/>
            <person name="Arakawa K."/>
            <person name="Katayama T."/>
            <person name="Toyoda A."/>
            <person name="Kunieda T."/>
        </authorList>
    </citation>
    <scope>NUCLEOTIDE SEQUENCE [LARGE SCALE GENOMIC DNA]</scope>
    <source>
        <strain evidence="6 7">YOKOZUNA-1</strain>
    </source>
</reference>
<feature type="transmembrane region" description="Helical" evidence="5">
    <location>
        <begin position="131"/>
        <end position="159"/>
    </location>
</feature>
<evidence type="ECO:0000313" key="6">
    <source>
        <dbReference type="EMBL" id="GAV06727.1"/>
    </source>
</evidence>
<dbReference type="AlphaFoldDB" id="A0A1D1VZB0"/>
<proteinExistence type="predicted"/>
<keyword evidence="4 5" id="KW-0472">Membrane</keyword>
<evidence type="ECO:0000256" key="5">
    <source>
        <dbReference type="SAM" id="Phobius"/>
    </source>
</evidence>
<dbReference type="Pfam" id="PF08395">
    <property type="entry name" value="7tm_7"/>
    <property type="match status" value="1"/>
</dbReference>
<dbReference type="GO" id="GO:0016020">
    <property type="term" value="C:membrane"/>
    <property type="evidence" value="ECO:0007669"/>
    <property type="project" value="UniProtKB-SubCell"/>
</dbReference>
<feature type="transmembrane region" description="Helical" evidence="5">
    <location>
        <begin position="22"/>
        <end position="46"/>
    </location>
</feature>
<comment type="subcellular location">
    <subcellularLocation>
        <location evidence="1">Membrane</location>
        <topology evidence="1">Multi-pass membrane protein</topology>
    </subcellularLocation>
</comment>
<accession>A0A1D1VZB0</accession>
<gene>
    <name evidence="6" type="primary">RvY_16667</name>
    <name evidence="6" type="synonym">RvY_16667.1</name>
    <name evidence="6" type="ORF">RvY_16667-1</name>
</gene>
<evidence type="ECO:0000256" key="1">
    <source>
        <dbReference type="ARBA" id="ARBA00004141"/>
    </source>
</evidence>
<evidence type="ECO:0000256" key="3">
    <source>
        <dbReference type="ARBA" id="ARBA00022989"/>
    </source>
</evidence>
<comment type="caution">
    <text evidence="6">The sequence shown here is derived from an EMBL/GenBank/DDBJ whole genome shotgun (WGS) entry which is preliminary data.</text>
</comment>